<feature type="transmembrane region" description="Helical" evidence="6">
    <location>
        <begin position="214"/>
        <end position="240"/>
    </location>
</feature>
<accession>A0AAJ2NLH7</accession>
<feature type="transmembrane region" description="Helical" evidence="6">
    <location>
        <begin position="90"/>
        <end position="110"/>
    </location>
</feature>
<comment type="similarity">
    <text evidence="2">Belongs to the UPF0014 family.</text>
</comment>
<feature type="transmembrane region" description="Helical" evidence="6">
    <location>
        <begin position="188"/>
        <end position="208"/>
    </location>
</feature>
<gene>
    <name evidence="7" type="primary">fetB</name>
    <name evidence="7" type="ORF">RYX45_02635</name>
</gene>
<evidence type="ECO:0000256" key="4">
    <source>
        <dbReference type="ARBA" id="ARBA00022989"/>
    </source>
</evidence>
<evidence type="ECO:0000256" key="1">
    <source>
        <dbReference type="ARBA" id="ARBA00004141"/>
    </source>
</evidence>
<evidence type="ECO:0000313" key="8">
    <source>
        <dbReference type="Proteomes" id="UP001285636"/>
    </source>
</evidence>
<evidence type="ECO:0000256" key="6">
    <source>
        <dbReference type="SAM" id="Phobius"/>
    </source>
</evidence>
<dbReference type="PANTHER" id="PTHR30028">
    <property type="entry name" value="UPF0014 INNER MEMBRANE PROTEIN YBBM-RELATED"/>
    <property type="match status" value="1"/>
</dbReference>
<name>A0AAJ2NLH7_ALKPS</name>
<reference evidence="7" key="1">
    <citation type="submission" date="2023-10" db="EMBL/GenBank/DDBJ databases">
        <title>Screening of Alkalihalophilus pseudofirmusBZ-TG-HK211 and Its Alleviation of Salt Stress on Rapeseed Growth.</title>
        <authorList>
            <person name="Zhao B."/>
            <person name="Guo T."/>
        </authorList>
    </citation>
    <scope>NUCLEOTIDE SEQUENCE</scope>
    <source>
        <strain evidence="7">BZ-TG-HK211</strain>
    </source>
</reference>
<comment type="caution">
    <text evidence="7">The sequence shown here is derived from an EMBL/GenBank/DDBJ whole genome shotgun (WGS) entry which is preliminary data.</text>
</comment>
<dbReference type="AlphaFoldDB" id="A0AAJ2NLH7"/>
<evidence type="ECO:0000256" key="3">
    <source>
        <dbReference type="ARBA" id="ARBA00022692"/>
    </source>
</evidence>
<dbReference type="RefSeq" id="WP_323465796.1">
    <property type="nucleotide sequence ID" value="NZ_CP144224.1"/>
</dbReference>
<dbReference type="InterPro" id="IPR005226">
    <property type="entry name" value="UPF0014_fam"/>
</dbReference>
<dbReference type="Proteomes" id="UP001285636">
    <property type="component" value="Unassembled WGS sequence"/>
</dbReference>
<keyword evidence="3 6" id="KW-0812">Transmembrane</keyword>
<dbReference type="EMBL" id="JAWJAY010000001">
    <property type="protein sequence ID" value="MDV2884058.1"/>
    <property type="molecule type" value="Genomic_DNA"/>
</dbReference>
<keyword evidence="5 6" id="KW-0472">Membrane</keyword>
<feature type="transmembrane region" description="Helical" evidence="6">
    <location>
        <begin position="6"/>
        <end position="27"/>
    </location>
</feature>
<dbReference type="PANTHER" id="PTHR30028:SF0">
    <property type="entry name" value="PROTEIN ALUMINUM SENSITIVE 3"/>
    <property type="match status" value="1"/>
</dbReference>
<dbReference type="Pfam" id="PF03649">
    <property type="entry name" value="UPF0014"/>
    <property type="match status" value="1"/>
</dbReference>
<protein>
    <submittedName>
        <fullName evidence="7">Iron export ABC transporter permease subunit FetB</fullName>
    </submittedName>
</protein>
<dbReference type="GO" id="GO:0005886">
    <property type="term" value="C:plasma membrane"/>
    <property type="evidence" value="ECO:0007669"/>
    <property type="project" value="TreeGrafter"/>
</dbReference>
<proteinExistence type="inferred from homology"/>
<feature type="transmembrane region" description="Helical" evidence="6">
    <location>
        <begin position="122"/>
        <end position="141"/>
    </location>
</feature>
<evidence type="ECO:0000256" key="2">
    <source>
        <dbReference type="ARBA" id="ARBA00005268"/>
    </source>
</evidence>
<comment type="subcellular location">
    <subcellularLocation>
        <location evidence="1">Membrane</location>
        <topology evidence="1">Multi-pass membrane protein</topology>
    </subcellularLocation>
</comment>
<organism evidence="7 8">
    <name type="scientific">Alkalihalophilus pseudofirmus</name>
    <name type="common">Bacillus pseudofirmus</name>
    <dbReference type="NCBI Taxonomy" id="79885"/>
    <lineage>
        <taxon>Bacteria</taxon>
        <taxon>Bacillati</taxon>
        <taxon>Bacillota</taxon>
        <taxon>Bacilli</taxon>
        <taxon>Bacillales</taxon>
        <taxon>Bacillaceae</taxon>
        <taxon>Alkalihalophilus</taxon>
    </lineage>
</organism>
<evidence type="ECO:0000313" key="7">
    <source>
        <dbReference type="EMBL" id="MDV2884058.1"/>
    </source>
</evidence>
<sequence>MAPEISNVSMLFLIIFVLIPVSLSYVYSLNLAGSITWSSFRGAAQLFLIGYLLTFLFELPPLIGIPIMLSVMITVAGFHAAKKGRGISGVLLLIFGILVTVELTVLSMWLGFDMIEFTPEQVIPMSGMVIGNSMVAIGLAIERMKSEFNENHNRLLAALSLGATPKEATQPIIKRIVRAAMIPNVDGLKTIGLVQLPGMMTGLILAGVSPHMAIRYQIVISLSIFVAVSVSAMLVTVFTYRRFFNQNLQLKRVNDDGSV</sequence>
<keyword evidence="4 6" id="KW-1133">Transmembrane helix</keyword>
<evidence type="ECO:0000256" key="5">
    <source>
        <dbReference type="ARBA" id="ARBA00023136"/>
    </source>
</evidence>